<organism evidence="3 4">
    <name type="scientific">Caenibius tardaugens NBRC 16725</name>
    <dbReference type="NCBI Taxonomy" id="1219035"/>
    <lineage>
        <taxon>Bacteria</taxon>
        <taxon>Pseudomonadati</taxon>
        <taxon>Pseudomonadota</taxon>
        <taxon>Alphaproteobacteria</taxon>
        <taxon>Sphingomonadales</taxon>
        <taxon>Erythrobacteraceae</taxon>
        <taxon>Caenibius</taxon>
    </lineage>
</organism>
<dbReference type="InterPro" id="IPR036628">
    <property type="entry name" value="Clp_N_dom_sf"/>
</dbReference>
<feature type="domain" description="Clp R" evidence="2">
    <location>
        <begin position="20"/>
        <end position="73"/>
    </location>
</feature>
<dbReference type="AlphaFoldDB" id="U2YHM7"/>
<sequence>MLKGIKRRIASIRTIRTLCETAERLALDDQQHEAGAEHFLLAALELPDNSARRAFEAVGADPAAFRSAVHRQYESALAGMGMAFPEPEALPRRKGIYNASASGRVVMNNLAVHRKAHNPLLAAHVVEAVATMEQGVAARALRDMGLDRNALAAAARDVALSRPK</sequence>
<evidence type="ECO:0000259" key="2">
    <source>
        <dbReference type="Pfam" id="PF02861"/>
    </source>
</evidence>
<keyword evidence="4" id="KW-1185">Reference proteome</keyword>
<protein>
    <recommendedName>
        <fullName evidence="2">Clp R domain-containing protein</fullName>
    </recommendedName>
</protein>
<dbReference type="Pfam" id="PF02861">
    <property type="entry name" value="Clp_N"/>
    <property type="match status" value="1"/>
</dbReference>
<gene>
    <name evidence="3" type="ORF">NT2_01_04360</name>
</gene>
<dbReference type="EMBL" id="BASZ01000001">
    <property type="protein sequence ID" value="GAD47665.1"/>
    <property type="molecule type" value="Genomic_DNA"/>
</dbReference>
<dbReference type="KEGG" id="ntd:EGO55_14950"/>
<comment type="similarity">
    <text evidence="1">Belongs to the ClpA/ClpB family.</text>
</comment>
<dbReference type="RefSeq" id="WP_021688572.1">
    <property type="nucleotide sequence ID" value="NZ_BASZ01000001.1"/>
</dbReference>
<dbReference type="SUPFAM" id="SSF81923">
    <property type="entry name" value="Double Clp-N motif"/>
    <property type="match status" value="1"/>
</dbReference>
<evidence type="ECO:0000313" key="3">
    <source>
        <dbReference type="EMBL" id="GAD47665.1"/>
    </source>
</evidence>
<accession>U2YHM7</accession>
<dbReference type="Gene3D" id="1.10.1780.10">
    <property type="entry name" value="Clp, N-terminal domain"/>
    <property type="match status" value="1"/>
</dbReference>
<evidence type="ECO:0000313" key="4">
    <source>
        <dbReference type="Proteomes" id="UP000016568"/>
    </source>
</evidence>
<dbReference type="InterPro" id="IPR004176">
    <property type="entry name" value="Clp_R_N"/>
</dbReference>
<evidence type="ECO:0000256" key="1">
    <source>
        <dbReference type="ARBA" id="ARBA00008675"/>
    </source>
</evidence>
<dbReference type="Proteomes" id="UP000016568">
    <property type="component" value="Unassembled WGS sequence"/>
</dbReference>
<dbReference type="OrthoDB" id="8421832at2"/>
<name>U2YHM7_9SPHN</name>
<proteinExistence type="inferred from homology"/>
<comment type="caution">
    <text evidence="3">The sequence shown here is derived from an EMBL/GenBank/DDBJ whole genome shotgun (WGS) entry which is preliminary data.</text>
</comment>
<dbReference type="eggNOG" id="ENOG5032YB1">
    <property type="taxonomic scope" value="Bacteria"/>
</dbReference>
<reference evidence="3 4" key="1">
    <citation type="submission" date="2013-09" db="EMBL/GenBank/DDBJ databases">
        <title>Whole genome shotgun sequence of Novosphingobium tardaugens NBRC 16725.</title>
        <authorList>
            <person name="Isaki S."/>
            <person name="Hosoyama A."/>
            <person name="Tsuchikane K."/>
            <person name="Katsumata H."/>
            <person name="Ando Y."/>
            <person name="Yamazaki S."/>
            <person name="Fujita N."/>
        </authorList>
    </citation>
    <scope>NUCLEOTIDE SEQUENCE [LARGE SCALE GENOMIC DNA]</scope>
    <source>
        <strain evidence="3 4">NBRC 16725</strain>
    </source>
</reference>